<dbReference type="EMBL" id="BAAAYV010000009">
    <property type="protein sequence ID" value="GAA3659356.1"/>
    <property type="molecule type" value="Genomic_DNA"/>
</dbReference>
<keyword evidence="3" id="KW-1185">Reference proteome</keyword>
<feature type="region of interest" description="Disordered" evidence="1">
    <location>
        <begin position="26"/>
        <end position="98"/>
    </location>
</feature>
<proteinExistence type="predicted"/>
<protein>
    <submittedName>
        <fullName evidence="2">Uncharacterized protein</fullName>
    </submittedName>
</protein>
<reference evidence="3" key="1">
    <citation type="journal article" date="2019" name="Int. J. Syst. Evol. Microbiol.">
        <title>The Global Catalogue of Microorganisms (GCM) 10K type strain sequencing project: providing services to taxonomists for standard genome sequencing and annotation.</title>
        <authorList>
            <consortium name="The Broad Institute Genomics Platform"/>
            <consortium name="The Broad Institute Genome Sequencing Center for Infectious Disease"/>
            <person name="Wu L."/>
            <person name="Ma J."/>
        </authorList>
    </citation>
    <scope>NUCLEOTIDE SEQUENCE [LARGE SCALE GENOMIC DNA]</scope>
    <source>
        <strain evidence="3">JCM 16546</strain>
    </source>
</reference>
<gene>
    <name evidence="2" type="ORF">GCM10022202_20080</name>
</gene>
<evidence type="ECO:0000313" key="2">
    <source>
        <dbReference type="EMBL" id="GAA3659356.1"/>
    </source>
</evidence>
<dbReference type="Proteomes" id="UP001410795">
    <property type="component" value="Unassembled WGS sequence"/>
</dbReference>
<evidence type="ECO:0000313" key="3">
    <source>
        <dbReference type="Proteomes" id="UP001410795"/>
    </source>
</evidence>
<sequence>MLLLAHHAPVLVGMRCMCRFPRNTRAEEARSTERRAAGPNAVWTGEWSSFPPGALRTTGELPDSTRLDGTTGTTPRAAPDAGLSPIGSVWRGSGMPCI</sequence>
<name>A0ABP7BHI9_9MICO</name>
<organism evidence="2 3">
    <name type="scientific">Microbacterium marinilacus</name>
    <dbReference type="NCBI Taxonomy" id="415209"/>
    <lineage>
        <taxon>Bacteria</taxon>
        <taxon>Bacillati</taxon>
        <taxon>Actinomycetota</taxon>
        <taxon>Actinomycetes</taxon>
        <taxon>Micrococcales</taxon>
        <taxon>Microbacteriaceae</taxon>
        <taxon>Microbacterium</taxon>
    </lineage>
</organism>
<accession>A0ABP7BHI9</accession>
<evidence type="ECO:0000256" key="1">
    <source>
        <dbReference type="SAM" id="MobiDB-lite"/>
    </source>
</evidence>
<comment type="caution">
    <text evidence="2">The sequence shown here is derived from an EMBL/GenBank/DDBJ whole genome shotgun (WGS) entry which is preliminary data.</text>
</comment>
<feature type="compositionally biased region" description="Basic and acidic residues" evidence="1">
    <location>
        <begin position="26"/>
        <end position="36"/>
    </location>
</feature>